<evidence type="ECO:0000313" key="8">
    <source>
        <dbReference type="RefSeq" id="XP_031430720.1"/>
    </source>
</evidence>
<dbReference type="SUPFAM" id="SSF57535">
    <property type="entry name" value="Complement control module/SCR domain"/>
    <property type="match status" value="4"/>
</dbReference>
<evidence type="ECO:0000313" key="7">
    <source>
        <dbReference type="Proteomes" id="UP000515152"/>
    </source>
</evidence>
<keyword evidence="7" id="KW-1185">Reference proteome</keyword>
<accession>A0A6P8G5Y1</accession>
<reference evidence="8" key="1">
    <citation type="submission" date="2025-08" db="UniProtKB">
        <authorList>
            <consortium name="RefSeq"/>
        </authorList>
    </citation>
    <scope>IDENTIFICATION</scope>
</reference>
<evidence type="ECO:0000256" key="3">
    <source>
        <dbReference type="ARBA" id="ARBA00022729"/>
    </source>
</evidence>
<dbReference type="RefSeq" id="XP_031430720.1">
    <property type="nucleotide sequence ID" value="XM_031574860.2"/>
</dbReference>
<sequence length="264" mass="29690">MTSSHSELSCVNSGWDNDIPVCEAEHQCAAPRAADNVIYPHVKENYSDGQFQEFKCEPGYTSDSGRIKCDNGQWEKPDCKRESGICNAPPDVEKGIIVPSSENIYRDEARETYTCHESYKMYGVDTITCNSGNWTDPPTCIVRDMCDKPKGENMKLIPDAEEYRTGYPVTYTCKYPFTAKPGREITCLNGRWSDEVDCTLVAGFCGPPPVEELSDVVGTSKQYYSHGEKVKFKCQAGYILDSGSEKTCWDGKWYHPIRCRLRSG</sequence>
<dbReference type="GeneID" id="105893898"/>
<keyword evidence="3" id="KW-0732">Signal</keyword>
<evidence type="ECO:0000259" key="6">
    <source>
        <dbReference type="PROSITE" id="PS50923"/>
    </source>
</evidence>
<dbReference type="PANTHER" id="PTHR45785">
    <property type="entry name" value="COMPLEMENT FACTOR H-RELATED"/>
    <property type="match status" value="1"/>
</dbReference>
<dbReference type="PANTHER" id="PTHR45785:SF2">
    <property type="entry name" value="COMPLEMENT FACTOR H-RELATED"/>
    <property type="match status" value="1"/>
</dbReference>
<dbReference type="OrthoDB" id="10051774at2759"/>
<feature type="domain" description="Sushi" evidence="6">
    <location>
        <begin position="203"/>
        <end position="261"/>
    </location>
</feature>
<name>A0A6P8G5Y1_CLUHA</name>
<feature type="domain" description="Sushi" evidence="6">
    <location>
        <begin position="84"/>
        <end position="142"/>
    </location>
</feature>
<comment type="subcellular location">
    <subcellularLocation>
        <location evidence="1">Virion</location>
    </subcellularLocation>
</comment>
<keyword evidence="2 5" id="KW-0768">Sushi</keyword>
<feature type="disulfide bond" evidence="5">
    <location>
        <begin position="205"/>
        <end position="248"/>
    </location>
</feature>
<dbReference type="InterPro" id="IPR000436">
    <property type="entry name" value="Sushi_SCR_CCP_dom"/>
</dbReference>
<proteinExistence type="predicted"/>
<keyword evidence="4 5" id="KW-1015">Disulfide bond</keyword>
<gene>
    <name evidence="8" type="primary">LOC105893898</name>
</gene>
<feature type="domain" description="Sushi" evidence="6">
    <location>
        <begin position="144"/>
        <end position="200"/>
    </location>
</feature>
<dbReference type="AlphaFoldDB" id="A0A6P8G5Y1"/>
<evidence type="ECO:0000256" key="2">
    <source>
        <dbReference type="ARBA" id="ARBA00022659"/>
    </source>
</evidence>
<dbReference type="CDD" id="cd00033">
    <property type="entry name" value="CCP"/>
    <property type="match status" value="3"/>
</dbReference>
<dbReference type="Pfam" id="PF00084">
    <property type="entry name" value="Sushi"/>
    <property type="match status" value="4"/>
</dbReference>
<evidence type="ECO:0000256" key="5">
    <source>
        <dbReference type="PROSITE-ProRule" id="PRU00302"/>
    </source>
</evidence>
<dbReference type="InterPro" id="IPR035976">
    <property type="entry name" value="Sushi/SCR/CCP_sf"/>
</dbReference>
<feature type="disulfide bond" evidence="5">
    <location>
        <begin position="86"/>
        <end position="129"/>
    </location>
</feature>
<feature type="domain" description="Sushi" evidence="6">
    <location>
        <begin position="26"/>
        <end position="81"/>
    </location>
</feature>
<dbReference type="Proteomes" id="UP000515152">
    <property type="component" value="Chromosome 10"/>
</dbReference>
<dbReference type="PROSITE" id="PS50923">
    <property type="entry name" value="SUSHI"/>
    <property type="match status" value="4"/>
</dbReference>
<evidence type="ECO:0000256" key="4">
    <source>
        <dbReference type="ARBA" id="ARBA00023157"/>
    </source>
</evidence>
<evidence type="ECO:0000256" key="1">
    <source>
        <dbReference type="ARBA" id="ARBA00004328"/>
    </source>
</evidence>
<organism evidence="7 8">
    <name type="scientific">Clupea harengus</name>
    <name type="common">Atlantic herring</name>
    <dbReference type="NCBI Taxonomy" id="7950"/>
    <lineage>
        <taxon>Eukaryota</taxon>
        <taxon>Metazoa</taxon>
        <taxon>Chordata</taxon>
        <taxon>Craniata</taxon>
        <taxon>Vertebrata</taxon>
        <taxon>Euteleostomi</taxon>
        <taxon>Actinopterygii</taxon>
        <taxon>Neopterygii</taxon>
        <taxon>Teleostei</taxon>
        <taxon>Clupei</taxon>
        <taxon>Clupeiformes</taxon>
        <taxon>Clupeoidei</taxon>
        <taxon>Clupeidae</taxon>
        <taxon>Clupea</taxon>
    </lineage>
</organism>
<dbReference type="SMART" id="SM00032">
    <property type="entry name" value="CCP"/>
    <property type="match status" value="4"/>
</dbReference>
<comment type="caution">
    <text evidence="5">Lacks conserved residue(s) required for the propagation of feature annotation.</text>
</comment>
<dbReference type="Gene3D" id="2.10.70.10">
    <property type="entry name" value="Complement Module, domain 1"/>
    <property type="match status" value="4"/>
</dbReference>
<dbReference type="InterPro" id="IPR051503">
    <property type="entry name" value="ComplSys_Reg/VirEntry_Med"/>
</dbReference>
<protein>
    <submittedName>
        <fullName evidence="8">Complement factor H-like</fullName>
    </submittedName>
</protein>
<dbReference type="KEGG" id="char:105893898"/>